<feature type="region of interest" description="Disordered" evidence="1">
    <location>
        <begin position="1"/>
        <end position="23"/>
    </location>
</feature>
<sequence>MAVQRHRAASSPTSPFTTGQQASSADCPMTMWISPLSTSTHPSSFSTLMGHLDCGGGLGFGGGGQGVCCGGGGGKGFGGGGGGWIEGGGGGGGGLGRRNRGEGRIVLLRQAMALFVLSSPFFLKMKEQWLSLEIVSIYRRAQIGKT</sequence>
<reference evidence="2 3" key="1">
    <citation type="journal article" date="2024" name="Plant Biotechnol. J.">
        <title>Dendrobium thyrsiflorum genome and its molecular insights into genes involved in important horticultural traits.</title>
        <authorList>
            <person name="Chen B."/>
            <person name="Wang J.Y."/>
            <person name="Zheng P.J."/>
            <person name="Li K.L."/>
            <person name="Liang Y.M."/>
            <person name="Chen X.F."/>
            <person name="Zhang C."/>
            <person name="Zhao X."/>
            <person name="He X."/>
            <person name="Zhang G.Q."/>
            <person name="Liu Z.J."/>
            <person name="Xu Q."/>
        </authorList>
    </citation>
    <scope>NUCLEOTIDE SEQUENCE [LARGE SCALE GENOMIC DNA]</scope>
    <source>
        <strain evidence="2">GZMU011</strain>
    </source>
</reference>
<evidence type="ECO:0000256" key="1">
    <source>
        <dbReference type="SAM" id="MobiDB-lite"/>
    </source>
</evidence>
<evidence type="ECO:0000313" key="3">
    <source>
        <dbReference type="Proteomes" id="UP001552299"/>
    </source>
</evidence>
<dbReference type="Proteomes" id="UP001552299">
    <property type="component" value="Unassembled WGS sequence"/>
</dbReference>
<accession>A0ABD0VWH4</accession>
<comment type="caution">
    <text evidence="2">The sequence shown here is derived from an EMBL/GenBank/DDBJ whole genome shotgun (WGS) entry which is preliminary data.</text>
</comment>
<keyword evidence="3" id="KW-1185">Reference proteome</keyword>
<organism evidence="2 3">
    <name type="scientific">Dendrobium thyrsiflorum</name>
    <name type="common">Pinecone-like raceme dendrobium</name>
    <name type="synonym">Orchid</name>
    <dbReference type="NCBI Taxonomy" id="117978"/>
    <lineage>
        <taxon>Eukaryota</taxon>
        <taxon>Viridiplantae</taxon>
        <taxon>Streptophyta</taxon>
        <taxon>Embryophyta</taxon>
        <taxon>Tracheophyta</taxon>
        <taxon>Spermatophyta</taxon>
        <taxon>Magnoliopsida</taxon>
        <taxon>Liliopsida</taxon>
        <taxon>Asparagales</taxon>
        <taxon>Orchidaceae</taxon>
        <taxon>Epidendroideae</taxon>
        <taxon>Malaxideae</taxon>
        <taxon>Dendrobiinae</taxon>
        <taxon>Dendrobium</taxon>
    </lineage>
</organism>
<feature type="compositionally biased region" description="Polar residues" evidence="1">
    <location>
        <begin position="10"/>
        <end position="23"/>
    </location>
</feature>
<proteinExistence type="predicted"/>
<protein>
    <submittedName>
        <fullName evidence="2">Uncharacterized protein</fullName>
    </submittedName>
</protein>
<gene>
    <name evidence="2" type="ORF">M5K25_002999</name>
</gene>
<dbReference type="EMBL" id="JANQDX010000003">
    <property type="protein sequence ID" value="KAL0926751.1"/>
    <property type="molecule type" value="Genomic_DNA"/>
</dbReference>
<name>A0ABD0VWH4_DENTH</name>
<dbReference type="AlphaFoldDB" id="A0ABD0VWH4"/>
<evidence type="ECO:0000313" key="2">
    <source>
        <dbReference type="EMBL" id="KAL0926751.1"/>
    </source>
</evidence>